<accession>A0ABC8RUA9</accession>
<sequence length="453" mass="47199">MGSYEKSPQTSISENPTPSRPERVYPLSSHSMDLSMDISKKRKADDNGAFFPTTTDSITTQPPTHLTPEDADRILEPFTKDQLHSILRTALLHHPDILTAVRSVADSDPAQRKLFIRGLGWETTTEKLRSIFSAFGELEEAIVITDKNTGKSKGYGFVTFKHIDGSILALKEPNKKVDGRITVAQLAAAGNSGVSNGIDVSLRKIYVGNVPFEISSERLLLHFSAYGEIEEGPLGFDKQTGKPKGFAFFVYKTEEGARASLVDPIKNVDGHQVICKLATDNKKGRTQQPGGLPGEGMPAPGSMPGTMNSNYGVPGGGMSNYGGFSGGPAAGLPHQNTNLTPGISGLGGPGYGNQGQPGSYAGGGGGYGGAGGYGTGGSQFGGGAAGTGEYGGLNNSGSSMYRMPSSSGLPSSGGYPGGGNYGSVYSTQLQQPSPGGPPRVPPGGMYQGMPPYY</sequence>
<dbReference type="InterPro" id="IPR035979">
    <property type="entry name" value="RBD_domain_sf"/>
</dbReference>
<feature type="region of interest" description="Disordered" evidence="3">
    <location>
        <begin position="401"/>
        <end position="453"/>
    </location>
</feature>
<feature type="compositionally biased region" description="Polar residues" evidence="3">
    <location>
        <begin position="1"/>
        <end position="17"/>
    </location>
</feature>
<dbReference type="Pfam" id="PF00076">
    <property type="entry name" value="RRM_1"/>
    <property type="match status" value="2"/>
</dbReference>
<name>A0ABC8RUA9_9AQUA</name>
<organism evidence="5 6">
    <name type="scientific">Ilex paraguariensis</name>
    <name type="common">yerba mate</name>
    <dbReference type="NCBI Taxonomy" id="185542"/>
    <lineage>
        <taxon>Eukaryota</taxon>
        <taxon>Viridiplantae</taxon>
        <taxon>Streptophyta</taxon>
        <taxon>Embryophyta</taxon>
        <taxon>Tracheophyta</taxon>
        <taxon>Spermatophyta</taxon>
        <taxon>Magnoliopsida</taxon>
        <taxon>eudicotyledons</taxon>
        <taxon>Gunneridae</taxon>
        <taxon>Pentapetalae</taxon>
        <taxon>asterids</taxon>
        <taxon>campanulids</taxon>
        <taxon>Aquifoliales</taxon>
        <taxon>Aquifoliaceae</taxon>
        <taxon>Ilex</taxon>
    </lineage>
</organism>
<evidence type="ECO:0000259" key="4">
    <source>
        <dbReference type="PROSITE" id="PS50102"/>
    </source>
</evidence>
<proteinExistence type="predicted"/>
<dbReference type="PANTHER" id="PTHR48024">
    <property type="entry name" value="GEO13361P1-RELATED"/>
    <property type="match status" value="1"/>
</dbReference>
<evidence type="ECO:0000256" key="2">
    <source>
        <dbReference type="PROSITE-ProRule" id="PRU00176"/>
    </source>
</evidence>
<dbReference type="InterPro" id="IPR000504">
    <property type="entry name" value="RRM_dom"/>
</dbReference>
<dbReference type="InterPro" id="IPR012677">
    <property type="entry name" value="Nucleotide-bd_a/b_plait_sf"/>
</dbReference>
<dbReference type="Proteomes" id="UP001642360">
    <property type="component" value="Unassembled WGS sequence"/>
</dbReference>
<feature type="compositionally biased region" description="Low complexity" evidence="3">
    <location>
        <begin position="442"/>
        <end position="453"/>
    </location>
</feature>
<dbReference type="PANTHER" id="PTHR48024:SF25">
    <property type="entry name" value="UBP1-ASSOCIATED PROTEIN 2C"/>
    <property type="match status" value="1"/>
</dbReference>
<evidence type="ECO:0000313" key="6">
    <source>
        <dbReference type="Proteomes" id="UP001642360"/>
    </source>
</evidence>
<keyword evidence="6" id="KW-1185">Reference proteome</keyword>
<evidence type="ECO:0000256" key="1">
    <source>
        <dbReference type="ARBA" id="ARBA00022884"/>
    </source>
</evidence>
<feature type="region of interest" description="Disordered" evidence="3">
    <location>
        <begin position="1"/>
        <end position="30"/>
    </location>
</feature>
<feature type="domain" description="RRM" evidence="4">
    <location>
        <begin position="203"/>
        <end position="285"/>
    </location>
</feature>
<feature type="domain" description="RRM" evidence="4">
    <location>
        <begin position="112"/>
        <end position="189"/>
    </location>
</feature>
<dbReference type="AlphaFoldDB" id="A0ABC8RUA9"/>
<dbReference type="GO" id="GO:0003723">
    <property type="term" value="F:RNA binding"/>
    <property type="evidence" value="ECO:0007669"/>
    <property type="project" value="UniProtKB-UniRule"/>
</dbReference>
<gene>
    <name evidence="5" type="ORF">ILEXP_LOCUS16077</name>
</gene>
<dbReference type="SMART" id="SM00360">
    <property type="entry name" value="RRM"/>
    <property type="match status" value="2"/>
</dbReference>
<keyword evidence="1 2" id="KW-0694">RNA-binding</keyword>
<evidence type="ECO:0000256" key="3">
    <source>
        <dbReference type="SAM" id="MobiDB-lite"/>
    </source>
</evidence>
<protein>
    <recommendedName>
        <fullName evidence="4">RRM domain-containing protein</fullName>
    </recommendedName>
</protein>
<dbReference type="FunFam" id="3.30.70.330:FF:000529">
    <property type="entry name" value="UBP1-associated protein 2C isoform A"/>
    <property type="match status" value="1"/>
</dbReference>
<evidence type="ECO:0000313" key="5">
    <source>
        <dbReference type="EMBL" id="CAK9148150.1"/>
    </source>
</evidence>
<dbReference type="Gene3D" id="3.30.70.330">
    <property type="match status" value="2"/>
</dbReference>
<dbReference type="EMBL" id="CAUOFW020001725">
    <property type="protein sequence ID" value="CAK9148150.1"/>
    <property type="molecule type" value="Genomic_DNA"/>
</dbReference>
<dbReference type="SUPFAM" id="SSF54928">
    <property type="entry name" value="RNA-binding domain, RBD"/>
    <property type="match status" value="2"/>
</dbReference>
<reference evidence="5 6" key="1">
    <citation type="submission" date="2024-02" db="EMBL/GenBank/DDBJ databases">
        <authorList>
            <person name="Vignale AGUSTIN F."/>
            <person name="Sosa J E."/>
            <person name="Modenutti C."/>
        </authorList>
    </citation>
    <scope>NUCLEOTIDE SEQUENCE [LARGE SCALE GENOMIC DNA]</scope>
</reference>
<dbReference type="InterPro" id="IPR050886">
    <property type="entry name" value="RNA-binding_reg"/>
</dbReference>
<comment type="caution">
    <text evidence="5">The sequence shown here is derived from an EMBL/GenBank/DDBJ whole genome shotgun (WGS) entry which is preliminary data.</text>
</comment>
<dbReference type="PROSITE" id="PS50102">
    <property type="entry name" value="RRM"/>
    <property type="match status" value="2"/>
</dbReference>
<feature type="compositionally biased region" description="Low complexity" evidence="3">
    <location>
        <begin position="401"/>
        <end position="413"/>
    </location>
</feature>